<dbReference type="PROSITE" id="PS51782">
    <property type="entry name" value="LYSM"/>
    <property type="match status" value="1"/>
</dbReference>
<proteinExistence type="predicted"/>
<name>A0A411HPS5_9GAMM</name>
<dbReference type="Gene3D" id="3.10.350.10">
    <property type="entry name" value="LysM domain"/>
    <property type="match status" value="1"/>
</dbReference>
<dbReference type="CDD" id="cd00118">
    <property type="entry name" value="LysM"/>
    <property type="match status" value="1"/>
</dbReference>
<evidence type="ECO:0000259" key="2">
    <source>
        <dbReference type="PROSITE" id="PS51782"/>
    </source>
</evidence>
<organism evidence="3 4">
    <name type="scientific">Pseudolysobacter antarcticus</name>
    <dbReference type="NCBI Taxonomy" id="2511995"/>
    <lineage>
        <taxon>Bacteria</taxon>
        <taxon>Pseudomonadati</taxon>
        <taxon>Pseudomonadota</taxon>
        <taxon>Gammaproteobacteria</taxon>
        <taxon>Lysobacterales</taxon>
        <taxon>Rhodanobacteraceae</taxon>
        <taxon>Pseudolysobacter</taxon>
    </lineage>
</organism>
<dbReference type="InterPro" id="IPR052196">
    <property type="entry name" value="Bact_Kbp"/>
</dbReference>
<keyword evidence="4" id="KW-1185">Reference proteome</keyword>
<dbReference type="Proteomes" id="UP000291562">
    <property type="component" value="Chromosome"/>
</dbReference>
<dbReference type="PANTHER" id="PTHR34700">
    <property type="entry name" value="POTASSIUM BINDING PROTEIN KBP"/>
    <property type="match status" value="1"/>
</dbReference>
<evidence type="ECO:0000313" key="4">
    <source>
        <dbReference type="Proteomes" id="UP000291562"/>
    </source>
</evidence>
<feature type="chain" id="PRO_5019167044" evidence="1">
    <location>
        <begin position="21"/>
        <end position="387"/>
    </location>
</feature>
<feature type="signal peptide" evidence="1">
    <location>
        <begin position="1"/>
        <end position="20"/>
    </location>
</feature>
<dbReference type="InterPro" id="IPR018392">
    <property type="entry name" value="LysM"/>
</dbReference>
<dbReference type="RefSeq" id="WP_129836449.1">
    <property type="nucleotide sequence ID" value="NZ_CP035704.1"/>
</dbReference>
<reference evidence="3 4" key="1">
    <citation type="submission" date="2019-01" db="EMBL/GenBank/DDBJ databases">
        <title>Pseudolysobacter antarctica gen. nov., sp. nov., isolated from Fildes Peninsula, Antarctica.</title>
        <authorList>
            <person name="Wei Z."/>
            <person name="Peng F."/>
        </authorList>
    </citation>
    <scope>NUCLEOTIDE SEQUENCE [LARGE SCALE GENOMIC DNA]</scope>
    <source>
        <strain evidence="3 4">AQ6-296</strain>
    </source>
</reference>
<sequence length="387" mass="43364">MPKKLLCVCAGLLITLGVVAGDAQLADNHPDSYTVKSGDTLWSIAAHFLKRPWEWPQIWQNNPQVRNPHLIYPGDVLNLSYIDGHNSLGLDGPQVRASVKEEAIKPIPLSAVKPFLKHARILSEDEFKHLPHVVAIEENRLLGASGQLIYVRGLSAQPGQQYALARPTNRYHEITPKEDRVDEHRETLRQPIDSRDGQENMLWHHAPYEISWHSRVEFLGYEVMDFGTVQITRAGEPSSALVLDSDFEVHAGDLIIPIDTHSYDAQFVPHAPAQVPDNMRVLSFTDAIDVVGPMQVVALSRGAHDGIENGQVFAIYHPGEVINDNSGYPESSMKAFVHPKDKQVQLPEEYIGHVMIFRTFDRISYGLVMDGIRPVHLLDRLHGPDLP</sequence>
<dbReference type="SUPFAM" id="SSF54106">
    <property type="entry name" value="LysM domain"/>
    <property type="match status" value="1"/>
</dbReference>
<dbReference type="Pfam" id="PF01476">
    <property type="entry name" value="LysM"/>
    <property type="match status" value="1"/>
</dbReference>
<dbReference type="OrthoDB" id="9765158at2"/>
<keyword evidence="1" id="KW-0732">Signal</keyword>
<accession>A0A411HPS5</accession>
<protein>
    <submittedName>
        <fullName evidence="3">LysM domain-containing protein</fullName>
    </submittedName>
</protein>
<evidence type="ECO:0000313" key="3">
    <source>
        <dbReference type="EMBL" id="QBB72466.1"/>
    </source>
</evidence>
<feature type="domain" description="LysM" evidence="2">
    <location>
        <begin position="31"/>
        <end position="79"/>
    </location>
</feature>
<dbReference type="SMART" id="SM00257">
    <property type="entry name" value="LysM"/>
    <property type="match status" value="1"/>
</dbReference>
<dbReference type="EMBL" id="CP035704">
    <property type="protein sequence ID" value="QBB72466.1"/>
    <property type="molecule type" value="Genomic_DNA"/>
</dbReference>
<dbReference type="KEGG" id="xbc:ELE36_20015"/>
<dbReference type="InterPro" id="IPR036779">
    <property type="entry name" value="LysM_dom_sf"/>
</dbReference>
<evidence type="ECO:0000256" key="1">
    <source>
        <dbReference type="SAM" id="SignalP"/>
    </source>
</evidence>
<dbReference type="PANTHER" id="PTHR34700:SF4">
    <property type="entry name" value="PHAGE-LIKE ELEMENT PBSX PROTEIN XKDP"/>
    <property type="match status" value="1"/>
</dbReference>
<gene>
    <name evidence="3" type="ORF">ELE36_20015</name>
</gene>
<dbReference type="AlphaFoldDB" id="A0A411HPS5"/>